<dbReference type="AlphaFoldDB" id="F4P345"/>
<evidence type="ECO:0000256" key="1">
    <source>
        <dbReference type="SAM" id="MobiDB-lite"/>
    </source>
</evidence>
<dbReference type="RefSeq" id="XP_006678976.1">
    <property type="nucleotide sequence ID" value="XM_006678913.1"/>
</dbReference>
<evidence type="ECO:0000313" key="2">
    <source>
        <dbReference type="EMBL" id="EGF80418.1"/>
    </source>
</evidence>
<feature type="region of interest" description="Disordered" evidence="1">
    <location>
        <begin position="16"/>
        <end position="58"/>
    </location>
</feature>
<dbReference type="InParanoid" id="F4P345"/>
<protein>
    <submittedName>
        <fullName evidence="2">Expressed protein</fullName>
    </submittedName>
</protein>
<dbReference type="GeneID" id="18238646"/>
<name>F4P345_BATDJ</name>
<sequence length="110" mass="12109">MSFARTERGDFMLSRPVNSTISLTPESELETGEQGVRPLQVEPIETSEELDMPEETPRISVEELSGQGEERVGEAIVKANITLLAIIGKFGVLTSSGEWGIDRWIQADMS</sequence>
<dbReference type="EMBL" id="GL882884">
    <property type="protein sequence ID" value="EGF80418.1"/>
    <property type="molecule type" value="Genomic_DNA"/>
</dbReference>
<dbReference type="HOGENOM" id="CLU_2170591_0_0_1"/>
<reference evidence="2 3" key="1">
    <citation type="submission" date="2009-12" db="EMBL/GenBank/DDBJ databases">
        <title>The draft genome of Batrachochytrium dendrobatidis.</title>
        <authorList>
            <consortium name="US DOE Joint Genome Institute (JGI-PGF)"/>
            <person name="Kuo A."/>
            <person name="Salamov A."/>
            <person name="Schmutz J."/>
            <person name="Lucas S."/>
            <person name="Pitluck S."/>
            <person name="Rosenblum E."/>
            <person name="Stajich J."/>
            <person name="Eisen M."/>
            <person name="Grigoriev I.V."/>
        </authorList>
    </citation>
    <scope>NUCLEOTIDE SEQUENCE [LARGE SCALE GENOMIC DNA]</scope>
    <source>
        <strain evidence="3">JAM81 / FGSC 10211</strain>
    </source>
</reference>
<proteinExistence type="predicted"/>
<accession>F4P345</accession>
<keyword evidence="3" id="KW-1185">Reference proteome</keyword>
<feature type="compositionally biased region" description="Polar residues" evidence="1">
    <location>
        <begin position="16"/>
        <end position="25"/>
    </location>
</feature>
<gene>
    <name evidence="2" type="ORF">BATDEDRAFT_24977</name>
</gene>
<feature type="compositionally biased region" description="Acidic residues" evidence="1">
    <location>
        <begin position="45"/>
        <end position="54"/>
    </location>
</feature>
<organism evidence="2 3">
    <name type="scientific">Batrachochytrium dendrobatidis (strain JAM81 / FGSC 10211)</name>
    <name type="common">Frog chytrid fungus</name>
    <dbReference type="NCBI Taxonomy" id="684364"/>
    <lineage>
        <taxon>Eukaryota</taxon>
        <taxon>Fungi</taxon>
        <taxon>Fungi incertae sedis</taxon>
        <taxon>Chytridiomycota</taxon>
        <taxon>Chytridiomycota incertae sedis</taxon>
        <taxon>Chytridiomycetes</taxon>
        <taxon>Rhizophydiales</taxon>
        <taxon>Rhizophydiales incertae sedis</taxon>
        <taxon>Batrachochytrium</taxon>
    </lineage>
</organism>
<dbReference type="Proteomes" id="UP000007241">
    <property type="component" value="Unassembled WGS sequence"/>
</dbReference>
<evidence type="ECO:0000313" key="3">
    <source>
        <dbReference type="Proteomes" id="UP000007241"/>
    </source>
</evidence>